<dbReference type="GO" id="GO:0012505">
    <property type="term" value="C:endomembrane system"/>
    <property type="evidence" value="ECO:0007669"/>
    <property type="project" value="UniProtKB-SubCell"/>
</dbReference>
<dbReference type="EMBL" id="BMHB01000001">
    <property type="protein sequence ID" value="GGI13457.1"/>
    <property type="molecule type" value="Genomic_DNA"/>
</dbReference>
<accession>A0A8J3AMB3</accession>
<organism evidence="6 7">
    <name type="scientific">Gottfriedia solisilvae</name>
    <dbReference type="NCBI Taxonomy" id="1516104"/>
    <lineage>
        <taxon>Bacteria</taxon>
        <taxon>Bacillati</taxon>
        <taxon>Bacillota</taxon>
        <taxon>Bacilli</taxon>
        <taxon>Bacillales</taxon>
        <taxon>Bacillaceae</taxon>
        <taxon>Gottfriedia</taxon>
    </lineage>
</organism>
<gene>
    <name evidence="6" type="ORF">GCM10007380_18010</name>
</gene>
<evidence type="ECO:0000256" key="3">
    <source>
        <dbReference type="ARBA" id="ARBA00022989"/>
    </source>
</evidence>
<dbReference type="RefSeq" id="WP_087998188.1">
    <property type="nucleotide sequence ID" value="NZ_BMHB01000001.1"/>
</dbReference>
<reference evidence="7" key="1">
    <citation type="journal article" date="2019" name="Int. J. Syst. Evol. Microbiol.">
        <title>The Global Catalogue of Microorganisms (GCM) 10K type strain sequencing project: providing services to taxonomists for standard genome sequencing and annotation.</title>
        <authorList>
            <consortium name="The Broad Institute Genomics Platform"/>
            <consortium name="The Broad Institute Genome Sequencing Center for Infectious Disease"/>
            <person name="Wu L."/>
            <person name="Ma J."/>
        </authorList>
    </citation>
    <scope>NUCLEOTIDE SEQUENCE [LARGE SCALE GENOMIC DNA]</scope>
    <source>
        <strain evidence="7">CGMCC 1.14993</strain>
    </source>
</reference>
<evidence type="ECO:0000256" key="1">
    <source>
        <dbReference type="ARBA" id="ARBA00004127"/>
    </source>
</evidence>
<keyword evidence="4" id="KW-0472">Membrane</keyword>
<keyword evidence="2" id="KW-0812">Transmembrane</keyword>
<dbReference type="Proteomes" id="UP000626244">
    <property type="component" value="Unassembled WGS sequence"/>
</dbReference>
<dbReference type="Pfam" id="PF06803">
    <property type="entry name" value="DUF1232"/>
    <property type="match status" value="1"/>
</dbReference>
<dbReference type="InterPro" id="IPR010652">
    <property type="entry name" value="DUF1232"/>
</dbReference>
<evidence type="ECO:0000313" key="7">
    <source>
        <dbReference type="Proteomes" id="UP000626244"/>
    </source>
</evidence>
<keyword evidence="3" id="KW-1133">Transmembrane helix</keyword>
<feature type="domain" description="DUF1232" evidence="5">
    <location>
        <begin position="75"/>
        <end position="110"/>
    </location>
</feature>
<evidence type="ECO:0000256" key="4">
    <source>
        <dbReference type="ARBA" id="ARBA00023136"/>
    </source>
</evidence>
<dbReference type="AlphaFoldDB" id="A0A8J3AMB3"/>
<sequence>MTNEDKNKFFQKYLKNASSYLGNKEKSSDLLKKAMKLAPKKKGALGDAWEKVILFIDLFKAYINGSYRDISTKSILTVIAALLYFVSPIDAMPDFLVGLGLLDDATILAFTFKQLNTDIEKFKIWKNKKQEENELLDKED</sequence>
<dbReference type="OrthoDB" id="9793277at2"/>
<evidence type="ECO:0000256" key="2">
    <source>
        <dbReference type="ARBA" id="ARBA00022692"/>
    </source>
</evidence>
<evidence type="ECO:0000259" key="5">
    <source>
        <dbReference type="Pfam" id="PF06803"/>
    </source>
</evidence>
<protein>
    <recommendedName>
        <fullName evidence="5">DUF1232 domain-containing protein</fullName>
    </recommendedName>
</protein>
<evidence type="ECO:0000313" key="6">
    <source>
        <dbReference type="EMBL" id="GGI13457.1"/>
    </source>
</evidence>
<proteinExistence type="predicted"/>
<keyword evidence="7" id="KW-1185">Reference proteome</keyword>
<name>A0A8J3AMB3_9BACI</name>
<comment type="subcellular location">
    <subcellularLocation>
        <location evidence="1">Endomembrane system</location>
        <topology evidence="1">Multi-pass membrane protein</topology>
    </subcellularLocation>
</comment>
<comment type="caution">
    <text evidence="6">The sequence shown here is derived from an EMBL/GenBank/DDBJ whole genome shotgun (WGS) entry which is preliminary data.</text>
</comment>